<protein>
    <submittedName>
        <fullName evidence="1">T9SS type A sorting domain-containing protein</fullName>
    </submittedName>
</protein>
<keyword evidence="2" id="KW-1185">Reference proteome</keyword>
<dbReference type="RefSeq" id="WP_200586102.1">
    <property type="nucleotide sequence ID" value="NZ_JAEHFY010000012.1"/>
</dbReference>
<dbReference type="InterPro" id="IPR013783">
    <property type="entry name" value="Ig-like_fold"/>
</dbReference>
<dbReference type="InterPro" id="IPR026444">
    <property type="entry name" value="Secre_tail"/>
</dbReference>
<sequence>MKKILLLTIFILSILTLKAQIFSQDFNGTTDYTTLVSATPNSNQFNAIGTASSATTVGIVSSKLKYSRSTVTNANGSFTRNTDFSPVPQIIIYKVDVELTGNTASQTSAAVFQVGTGFSSGSNSPESNAKVHSRFSINMETTSGQFSVRDINASVNGTGTYSGSQTLTWVINNSSSSYSYTPPNGVGTETVAADTWDLFVGNTKELNDRAAQSASIDLKNLKFAFTDGIGALTLDNISVESITPLPIQLSAFTGRAISQSILLNWHTASEINNDYFDILRSADGKSFTTIGTSKGFGTSTNPHDYNFTDENPFAGTNYYQLVQHDFDGKTSTSNIIPVDSKISSAQLSVYAAATNIKVSLSSPNKTKGLLQVFDISGRKILENNIEVSKGYNNFSLPLSLPNGVHFVSYTAGNLVINQKFIK</sequence>
<comment type="caution">
    <text evidence="1">The sequence shown here is derived from an EMBL/GenBank/DDBJ whole genome shotgun (WGS) entry which is preliminary data.</text>
</comment>
<proteinExistence type="predicted"/>
<dbReference type="Proteomes" id="UP000660024">
    <property type="component" value="Unassembled WGS sequence"/>
</dbReference>
<dbReference type="NCBIfam" id="TIGR04183">
    <property type="entry name" value="Por_Secre_tail"/>
    <property type="match status" value="1"/>
</dbReference>
<name>A0ABS1BKC4_9SPHI</name>
<dbReference type="EMBL" id="JAEHFY010000012">
    <property type="protein sequence ID" value="MBK0383296.1"/>
    <property type="molecule type" value="Genomic_DNA"/>
</dbReference>
<gene>
    <name evidence="1" type="ORF">I5M32_10020</name>
</gene>
<reference evidence="1 2" key="1">
    <citation type="submission" date="2020-12" db="EMBL/GenBank/DDBJ databases">
        <title>Bacterial novel species Pedobacter sp. SD-b isolated from soil.</title>
        <authorList>
            <person name="Jung H.-Y."/>
        </authorList>
    </citation>
    <scope>NUCLEOTIDE SEQUENCE [LARGE SCALE GENOMIC DNA]</scope>
    <source>
        <strain evidence="1 2">SD-b</strain>
    </source>
</reference>
<organism evidence="1 2">
    <name type="scientific">Pedobacter segetis</name>
    <dbReference type="NCBI Taxonomy" id="2793069"/>
    <lineage>
        <taxon>Bacteria</taxon>
        <taxon>Pseudomonadati</taxon>
        <taxon>Bacteroidota</taxon>
        <taxon>Sphingobacteriia</taxon>
        <taxon>Sphingobacteriales</taxon>
        <taxon>Sphingobacteriaceae</taxon>
        <taxon>Pedobacter</taxon>
    </lineage>
</organism>
<accession>A0ABS1BKC4</accession>
<evidence type="ECO:0000313" key="1">
    <source>
        <dbReference type="EMBL" id="MBK0383296.1"/>
    </source>
</evidence>
<evidence type="ECO:0000313" key="2">
    <source>
        <dbReference type="Proteomes" id="UP000660024"/>
    </source>
</evidence>
<dbReference type="Gene3D" id="2.60.40.10">
    <property type="entry name" value="Immunoglobulins"/>
    <property type="match status" value="1"/>
</dbReference>